<evidence type="ECO:0000256" key="1">
    <source>
        <dbReference type="SAM" id="MobiDB-lite"/>
    </source>
</evidence>
<accession>A0A7G9FPA4</accession>
<proteinExistence type="predicted"/>
<keyword evidence="3" id="KW-1185">Reference proteome</keyword>
<name>A0A7G9FPA4_9FIRM</name>
<evidence type="ECO:0000313" key="2">
    <source>
        <dbReference type="EMBL" id="QNM00386.1"/>
    </source>
</evidence>
<reference evidence="2 3" key="1">
    <citation type="submission" date="2020-08" db="EMBL/GenBank/DDBJ databases">
        <authorList>
            <person name="Liu C."/>
            <person name="Sun Q."/>
        </authorList>
    </citation>
    <scope>NUCLEOTIDE SEQUENCE [LARGE SCALE GENOMIC DNA]</scope>
    <source>
        <strain evidence="2 3">NSJ-4</strain>
    </source>
</reference>
<protein>
    <submittedName>
        <fullName evidence="2">Uncharacterized protein</fullName>
    </submittedName>
</protein>
<dbReference type="RefSeq" id="WP_249321667.1">
    <property type="nucleotide sequence ID" value="NZ_CP060632.1"/>
</dbReference>
<dbReference type="KEGG" id="wcp:H9Q76_03640"/>
<dbReference type="AlphaFoldDB" id="A0A7G9FPA4"/>
<gene>
    <name evidence="2" type="ORF">H9Q76_03640</name>
</gene>
<feature type="region of interest" description="Disordered" evidence="1">
    <location>
        <begin position="459"/>
        <end position="479"/>
    </location>
</feature>
<dbReference type="Proteomes" id="UP000515819">
    <property type="component" value="Chromosome"/>
</dbReference>
<dbReference type="EMBL" id="CP060632">
    <property type="protein sequence ID" value="QNM00386.1"/>
    <property type="molecule type" value="Genomic_DNA"/>
</dbReference>
<sequence>MHPFMTFDYLGNIVEATYKTIYTGGTEFDSCVTRLRYVFGRLAAAGMIANTTRKKIENFLTRDMNLSKMQVISRHTNDVVLVNTEIHEQDSFDLREFIMWITKELCSDPNMKNSLCGRESYEGVKRVLNSYAGRAFQPPLNEDWIDFYVCQDKVFFTKKDGQYIHLYVHQNENISSLFSQEYDDREDSQLGNETLLDGRIYYFDNGTVFVQSTEELIIRARNIRGGRYSYSRINGKIVDQLENGTLLFVEEGMLICLKSNGTRKELGNIKNMSRDQILNCLNSDRVSKEMLWKGLLFTLYDFDRMNFDNKLGNRLRFEHFFDDIPIPFMMNEVVDRLSEIEAYCHDGDIIKADGYIEAMGYIMSIENEQLDEKGTIDALIYLLDNIKTNPYERIVNNSGTGVIKCIEFFFGEVEEESEVHFEGEEELKKILDEAADNMTVEQYNRKIDSIIAELERQIEEEERKEKEAKKQENAENEQR</sequence>
<evidence type="ECO:0000313" key="3">
    <source>
        <dbReference type="Proteomes" id="UP000515819"/>
    </source>
</evidence>
<organism evidence="2 3">
    <name type="scientific">Wujia chipingensis</name>
    <dbReference type="NCBI Taxonomy" id="2763670"/>
    <lineage>
        <taxon>Bacteria</taxon>
        <taxon>Bacillati</taxon>
        <taxon>Bacillota</taxon>
        <taxon>Clostridia</taxon>
        <taxon>Lachnospirales</taxon>
        <taxon>Lachnospiraceae</taxon>
        <taxon>Wujia</taxon>
    </lineage>
</organism>